<evidence type="ECO:0000313" key="1">
    <source>
        <dbReference type="EMBL" id="KAJ2792484.1"/>
    </source>
</evidence>
<name>A0ACC1KN48_9FUNG</name>
<gene>
    <name evidence="1" type="ORF">GGI18_000353</name>
</gene>
<reference evidence="1" key="1">
    <citation type="submission" date="2022-07" db="EMBL/GenBank/DDBJ databases">
        <title>Phylogenomic reconstructions and comparative analyses of Kickxellomycotina fungi.</title>
        <authorList>
            <person name="Reynolds N.K."/>
            <person name="Stajich J.E."/>
            <person name="Barry K."/>
            <person name="Grigoriev I.V."/>
            <person name="Crous P."/>
            <person name="Smith M.E."/>
        </authorList>
    </citation>
    <scope>NUCLEOTIDE SEQUENCE</scope>
    <source>
        <strain evidence="1">BCRC 34191</strain>
    </source>
</reference>
<evidence type="ECO:0000313" key="2">
    <source>
        <dbReference type="Proteomes" id="UP001140066"/>
    </source>
</evidence>
<keyword evidence="2" id="KW-1185">Reference proteome</keyword>
<comment type="caution">
    <text evidence="1">The sequence shown here is derived from an EMBL/GenBank/DDBJ whole genome shotgun (WGS) entry which is preliminary data.</text>
</comment>
<dbReference type="Proteomes" id="UP001140066">
    <property type="component" value="Unassembled WGS sequence"/>
</dbReference>
<dbReference type="EMBL" id="JANBUK010000023">
    <property type="protein sequence ID" value="KAJ2792484.1"/>
    <property type="molecule type" value="Genomic_DNA"/>
</dbReference>
<sequence length="351" mass="38426">MEDANKVSRAASELEQEQKWDEAAAMHQRAASAYGNIKTFDYDPVASLTLSSLANKHRRWAEYCHQKNNELGKDVQAQSNETRNPGGDSSMPGESQPVPGQSNDDETEFEDFWQYMQRWLANPTAFTRPTLPSGNREAGARSALGDQVAGPGIMESFYLVGANPEQSASIYGVPAPKMAAAPLQVLDEVDESDEESQVNKSPVVAGPSAGGAASGDADIISSLEAENKELRKQLILQSERIRVLESAAQENNMLKSSILNFREEFHRHANVATLPRILEQSASPRRIQTPPAGAAVDSQVRQLELQMEVLQLENTKQVSTLASDILLSPNWQSRAQCADSLLLSTMTLLNF</sequence>
<proteinExistence type="predicted"/>
<protein>
    <submittedName>
        <fullName evidence="1">Uncharacterized protein</fullName>
    </submittedName>
</protein>
<organism evidence="1 2">
    <name type="scientific">Coemansia linderi</name>
    <dbReference type="NCBI Taxonomy" id="2663919"/>
    <lineage>
        <taxon>Eukaryota</taxon>
        <taxon>Fungi</taxon>
        <taxon>Fungi incertae sedis</taxon>
        <taxon>Zoopagomycota</taxon>
        <taxon>Kickxellomycotina</taxon>
        <taxon>Kickxellomycetes</taxon>
        <taxon>Kickxellales</taxon>
        <taxon>Kickxellaceae</taxon>
        <taxon>Coemansia</taxon>
    </lineage>
</organism>
<accession>A0ACC1KN48</accession>